<organism evidence="3 4">
    <name type="scientific">Denticeps clupeoides</name>
    <name type="common">denticle herring</name>
    <dbReference type="NCBI Taxonomy" id="299321"/>
    <lineage>
        <taxon>Eukaryota</taxon>
        <taxon>Metazoa</taxon>
        <taxon>Chordata</taxon>
        <taxon>Craniata</taxon>
        <taxon>Vertebrata</taxon>
        <taxon>Euteleostomi</taxon>
        <taxon>Actinopterygii</taxon>
        <taxon>Neopterygii</taxon>
        <taxon>Teleostei</taxon>
        <taxon>Clupei</taxon>
        <taxon>Clupeiformes</taxon>
        <taxon>Denticipitoidei</taxon>
        <taxon>Denticipitidae</taxon>
        <taxon>Denticeps</taxon>
    </lineage>
</organism>
<dbReference type="AlphaFoldDB" id="A0AAY4EAL1"/>
<dbReference type="SMART" id="SM00131">
    <property type="entry name" value="KU"/>
    <property type="match status" value="3"/>
</dbReference>
<dbReference type="GO" id="GO:0004867">
    <property type="term" value="F:serine-type endopeptidase inhibitor activity"/>
    <property type="evidence" value="ECO:0007669"/>
    <property type="project" value="InterPro"/>
</dbReference>
<reference evidence="3" key="2">
    <citation type="submission" date="2025-08" db="UniProtKB">
        <authorList>
            <consortium name="Ensembl"/>
        </authorList>
    </citation>
    <scope>IDENTIFICATION</scope>
</reference>
<evidence type="ECO:0000259" key="2">
    <source>
        <dbReference type="PROSITE" id="PS50279"/>
    </source>
</evidence>
<dbReference type="CDD" id="cd00109">
    <property type="entry name" value="Kunitz-type"/>
    <property type="match status" value="2"/>
</dbReference>
<feature type="domain" description="BPTI/Kunitz inhibitor" evidence="2">
    <location>
        <begin position="139"/>
        <end position="189"/>
    </location>
</feature>
<dbReference type="InterPro" id="IPR020901">
    <property type="entry name" value="Prtase_inh_Kunz-CS"/>
</dbReference>
<dbReference type="GeneTree" id="ENSGT00940000176181"/>
<dbReference type="FunFam" id="4.10.410.10:FF:000004">
    <property type="entry name" value="Tissue factor pathway inhibitor"/>
    <property type="match status" value="1"/>
</dbReference>
<feature type="domain" description="BPTI/Kunitz inhibitor" evidence="2">
    <location>
        <begin position="28"/>
        <end position="78"/>
    </location>
</feature>
<protein>
    <recommendedName>
        <fullName evidence="2">BPTI/Kunitz inhibitor domain-containing protein</fullName>
    </recommendedName>
</protein>
<dbReference type="Pfam" id="PF00014">
    <property type="entry name" value="Kunitz_BPTI"/>
    <property type="match status" value="3"/>
</dbReference>
<reference evidence="3 4" key="1">
    <citation type="submission" date="2020-06" db="EMBL/GenBank/DDBJ databases">
        <authorList>
            <consortium name="Wellcome Sanger Institute Data Sharing"/>
        </authorList>
    </citation>
    <scope>NUCLEOTIDE SEQUENCE [LARGE SCALE GENOMIC DNA]</scope>
</reference>
<dbReference type="GO" id="GO:0005615">
    <property type="term" value="C:extracellular space"/>
    <property type="evidence" value="ECO:0007669"/>
    <property type="project" value="TreeGrafter"/>
</dbReference>
<dbReference type="PROSITE" id="PS50279">
    <property type="entry name" value="BPTI_KUNITZ_2"/>
    <property type="match status" value="3"/>
</dbReference>
<dbReference type="PANTHER" id="PTHR10083:SF374">
    <property type="entry name" value="BPTI_KUNITZ INHIBITOR DOMAIN-CONTAINING PROTEIN"/>
    <property type="match status" value="1"/>
</dbReference>
<dbReference type="Proteomes" id="UP000694580">
    <property type="component" value="Chromosome 19"/>
</dbReference>
<dbReference type="InterPro" id="IPR002223">
    <property type="entry name" value="Kunitz_BPTI"/>
</dbReference>
<dbReference type="Gene3D" id="4.10.410.10">
    <property type="entry name" value="Pancreatic trypsin inhibitor Kunitz domain"/>
    <property type="match status" value="3"/>
</dbReference>
<dbReference type="PROSITE" id="PS00280">
    <property type="entry name" value="BPTI_KUNITZ_1"/>
    <property type="match status" value="2"/>
</dbReference>
<dbReference type="InterPro" id="IPR036880">
    <property type="entry name" value="Kunitz_BPTI_sf"/>
</dbReference>
<accession>A0AAY4EAL1</accession>
<evidence type="ECO:0000313" key="4">
    <source>
        <dbReference type="Proteomes" id="UP000694580"/>
    </source>
</evidence>
<name>A0AAY4EAL1_9TELE</name>
<proteinExistence type="predicted"/>
<dbReference type="Ensembl" id="ENSDCDT00010065250.1">
    <property type="protein sequence ID" value="ENSDCDP00010054660.1"/>
    <property type="gene ID" value="ENSDCDG00010031540.1"/>
</dbReference>
<feature type="domain" description="BPTI/Kunitz inhibitor" evidence="2">
    <location>
        <begin position="85"/>
        <end position="135"/>
    </location>
</feature>
<sequence length="224" mass="25016">MQDCLVTSCCIFCIYGQCTLCPPITGLCYLPNVVGSCRAAFTRYYYDVTDQTCKTFVYGGCQGNANNFESQEDCESACGGVTENCLVPPVVGPCRASIQKYFYNSSVGTCQIFTYGGCKGNKNNYPTLEMCMATCKENCGKPSDSGMCRAAFPMYYYDSNTKGCEKFIYGGCGGNENRFFSQDECTTKCAESDGRLRNVNVKHDSFTWLQKYHLDHNVLFNRYH</sequence>
<evidence type="ECO:0000256" key="1">
    <source>
        <dbReference type="ARBA" id="ARBA00023157"/>
    </source>
</evidence>
<dbReference type="InterPro" id="IPR050098">
    <property type="entry name" value="TFPI/VKTCI-like"/>
</dbReference>
<dbReference type="SUPFAM" id="SSF57362">
    <property type="entry name" value="BPTI-like"/>
    <property type="match status" value="3"/>
</dbReference>
<evidence type="ECO:0000313" key="3">
    <source>
        <dbReference type="Ensembl" id="ENSDCDP00010054660.1"/>
    </source>
</evidence>
<reference evidence="3" key="3">
    <citation type="submission" date="2025-09" db="UniProtKB">
        <authorList>
            <consortium name="Ensembl"/>
        </authorList>
    </citation>
    <scope>IDENTIFICATION</scope>
</reference>
<keyword evidence="4" id="KW-1185">Reference proteome</keyword>
<dbReference type="PANTHER" id="PTHR10083">
    <property type="entry name" value="KUNITZ-TYPE PROTEASE INHIBITOR-RELATED"/>
    <property type="match status" value="1"/>
</dbReference>
<keyword evidence="1" id="KW-1015">Disulfide bond</keyword>
<gene>
    <name evidence="3" type="primary">TFPI2</name>
</gene>
<dbReference type="FunFam" id="4.10.410.10:FF:000020">
    <property type="entry name" value="Collagen, type VI, alpha 3"/>
    <property type="match status" value="1"/>
</dbReference>
<dbReference type="PRINTS" id="PR00759">
    <property type="entry name" value="BASICPTASE"/>
</dbReference>